<dbReference type="CDD" id="cd16914">
    <property type="entry name" value="EcfT"/>
    <property type="match status" value="1"/>
</dbReference>
<keyword evidence="5 6" id="KW-0472">Membrane</keyword>
<dbReference type="InterPro" id="IPR003339">
    <property type="entry name" value="ABC/ECF_trnsptr_transmembrane"/>
</dbReference>
<comment type="caution">
    <text evidence="7">The sequence shown here is derived from an EMBL/GenBank/DDBJ whole genome shotgun (WGS) entry which is preliminary data.</text>
</comment>
<comment type="subcellular location">
    <subcellularLocation>
        <location evidence="1">Cell membrane</location>
        <topology evidence="1">Multi-pass membrane protein</topology>
    </subcellularLocation>
</comment>
<dbReference type="NCBIfam" id="TIGR02454">
    <property type="entry name" value="ECF_T_CbiQ"/>
    <property type="match status" value="1"/>
</dbReference>
<evidence type="ECO:0000256" key="6">
    <source>
        <dbReference type="SAM" id="Phobius"/>
    </source>
</evidence>
<evidence type="ECO:0000256" key="4">
    <source>
        <dbReference type="ARBA" id="ARBA00022989"/>
    </source>
</evidence>
<feature type="transmembrane region" description="Helical" evidence="6">
    <location>
        <begin position="105"/>
        <end position="128"/>
    </location>
</feature>
<keyword evidence="4 6" id="KW-1133">Transmembrane helix</keyword>
<feature type="transmembrane region" description="Helical" evidence="6">
    <location>
        <begin position="21"/>
        <end position="38"/>
    </location>
</feature>
<evidence type="ECO:0000313" key="7">
    <source>
        <dbReference type="EMBL" id="HGF35625.1"/>
    </source>
</evidence>
<keyword evidence="2" id="KW-1003">Cell membrane</keyword>
<dbReference type="PANTHER" id="PTHR43723">
    <property type="entry name" value="COBALT TRANSPORT PROTEIN CBIQ"/>
    <property type="match status" value="1"/>
</dbReference>
<evidence type="ECO:0000256" key="5">
    <source>
        <dbReference type="ARBA" id="ARBA00023136"/>
    </source>
</evidence>
<dbReference type="PANTHER" id="PTHR43723:SF1">
    <property type="entry name" value="COBALT TRANSPORT PROTEIN CBIQ"/>
    <property type="match status" value="1"/>
</dbReference>
<reference evidence="7" key="1">
    <citation type="journal article" date="2020" name="mSystems">
        <title>Genome- and Community-Level Interaction Insights into Carbon Utilization and Element Cycling Functions of Hydrothermarchaeota in Hydrothermal Sediment.</title>
        <authorList>
            <person name="Zhou Z."/>
            <person name="Liu Y."/>
            <person name="Xu W."/>
            <person name="Pan J."/>
            <person name="Luo Z.H."/>
            <person name="Li M."/>
        </authorList>
    </citation>
    <scope>NUCLEOTIDE SEQUENCE [LARGE SCALE GENOMIC DNA]</scope>
    <source>
        <strain evidence="7">SpSt-897</strain>
    </source>
</reference>
<evidence type="ECO:0000256" key="3">
    <source>
        <dbReference type="ARBA" id="ARBA00022692"/>
    </source>
</evidence>
<accession>A0A7C3Z443</accession>
<dbReference type="AlphaFoldDB" id="A0A7C3Z443"/>
<protein>
    <submittedName>
        <fullName evidence="7">Cobalt ECF transporter T component CbiQ</fullName>
    </submittedName>
</protein>
<dbReference type="Pfam" id="PF02361">
    <property type="entry name" value="CbiQ"/>
    <property type="match status" value="1"/>
</dbReference>
<feature type="transmembrane region" description="Helical" evidence="6">
    <location>
        <begin position="44"/>
        <end position="62"/>
    </location>
</feature>
<organism evidence="7">
    <name type="scientific">Desulfobacca acetoxidans</name>
    <dbReference type="NCBI Taxonomy" id="60893"/>
    <lineage>
        <taxon>Bacteria</taxon>
        <taxon>Pseudomonadati</taxon>
        <taxon>Thermodesulfobacteriota</taxon>
        <taxon>Desulfobaccia</taxon>
        <taxon>Desulfobaccales</taxon>
        <taxon>Desulfobaccaceae</taxon>
        <taxon>Desulfobacca</taxon>
    </lineage>
</organism>
<evidence type="ECO:0000256" key="1">
    <source>
        <dbReference type="ARBA" id="ARBA00004651"/>
    </source>
</evidence>
<feature type="transmembrane region" description="Helical" evidence="6">
    <location>
        <begin position="229"/>
        <end position="249"/>
    </location>
</feature>
<dbReference type="InterPro" id="IPR052770">
    <property type="entry name" value="Cobalt_transport_CbiQ"/>
</dbReference>
<feature type="transmembrane region" description="Helical" evidence="6">
    <location>
        <begin position="69"/>
        <end position="85"/>
    </location>
</feature>
<proteinExistence type="predicted"/>
<dbReference type="GO" id="GO:0043190">
    <property type="term" value="C:ATP-binding cassette (ABC) transporter complex"/>
    <property type="evidence" value="ECO:0007669"/>
    <property type="project" value="InterPro"/>
</dbReference>
<dbReference type="EMBL" id="DTMF01000357">
    <property type="protein sequence ID" value="HGF35625.1"/>
    <property type="molecule type" value="Genomic_DNA"/>
</dbReference>
<evidence type="ECO:0000256" key="2">
    <source>
        <dbReference type="ARBA" id="ARBA00022475"/>
    </source>
</evidence>
<sequence length="251" mass="27153">MHEHWAYNSRWRRIHPGAKGLLTFCALVSALVATNPWYLVTEAVALVILTVWGAGIPLAQYLRVFLPPLGFLAAGGAMIALSWQGPGSGQHFALHLDPSQLPRVAILVGRSLSCLAALLLLALTSPMTDLISLLRRLKVPAEILDLMTVGYRSLFVFLEAIHDITTAQAARLGYATTRTAMRSLGSLVAVLAMQVWQRSLALDQAALARANDGPLFFLENEYGDSRRSFVAAAVAGLLLMISAAVLRLIGR</sequence>
<dbReference type="InterPro" id="IPR012809">
    <property type="entry name" value="ECF_CbiQ"/>
</dbReference>
<name>A0A7C3Z443_9BACT</name>
<gene>
    <name evidence="7" type="primary">cbiQ</name>
    <name evidence="7" type="ORF">ENW96_14800</name>
</gene>
<dbReference type="GO" id="GO:0006824">
    <property type="term" value="P:cobalt ion transport"/>
    <property type="evidence" value="ECO:0007669"/>
    <property type="project" value="InterPro"/>
</dbReference>
<keyword evidence="3 6" id="KW-0812">Transmembrane</keyword>